<accession>A0A0G4F597</accession>
<protein>
    <submittedName>
        <fullName evidence="2">Uncharacterized protein</fullName>
    </submittedName>
</protein>
<dbReference type="PhylomeDB" id="A0A0G4F597"/>
<feature type="region of interest" description="Disordered" evidence="1">
    <location>
        <begin position="39"/>
        <end position="75"/>
    </location>
</feature>
<feature type="compositionally biased region" description="Polar residues" evidence="1">
    <location>
        <begin position="48"/>
        <end position="63"/>
    </location>
</feature>
<dbReference type="EMBL" id="CDMZ01000121">
    <property type="protein sequence ID" value="CEM07200.1"/>
    <property type="molecule type" value="Genomic_DNA"/>
</dbReference>
<evidence type="ECO:0000313" key="2">
    <source>
        <dbReference type="EMBL" id="CEM07200.1"/>
    </source>
</evidence>
<evidence type="ECO:0000256" key="1">
    <source>
        <dbReference type="SAM" id="MobiDB-lite"/>
    </source>
</evidence>
<dbReference type="VEuPathDB" id="CryptoDB:Cvel_15174"/>
<reference evidence="2" key="1">
    <citation type="submission" date="2014-11" db="EMBL/GenBank/DDBJ databases">
        <authorList>
            <person name="Otto D Thomas"/>
            <person name="Naeem Raeece"/>
        </authorList>
    </citation>
    <scope>NUCLEOTIDE SEQUENCE</scope>
</reference>
<organism evidence="2">
    <name type="scientific">Chromera velia CCMP2878</name>
    <dbReference type="NCBI Taxonomy" id="1169474"/>
    <lineage>
        <taxon>Eukaryota</taxon>
        <taxon>Sar</taxon>
        <taxon>Alveolata</taxon>
        <taxon>Colpodellida</taxon>
        <taxon>Chromeraceae</taxon>
        <taxon>Chromera</taxon>
    </lineage>
</organism>
<dbReference type="AlphaFoldDB" id="A0A0G4F597"/>
<sequence>MFKALERPLGKADKRQEVYTKLREAVGMKNAESVREFDLENPDDRSLFQGNPPQWSQRQQQNAPPKRIYSTTGGRTGRRGKLITFYGTANNIPIRALWDPGADSIYVSKRVVETGKFCSSALEPSTCKEGIRLDGMQALLTTV</sequence>
<gene>
    <name evidence="2" type="ORF">Cvel_15174</name>
</gene>
<proteinExistence type="predicted"/>
<name>A0A0G4F597_9ALVE</name>